<dbReference type="PANTHER" id="PTHR10434">
    <property type="entry name" value="1-ACYL-SN-GLYCEROL-3-PHOSPHATE ACYLTRANSFERASE"/>
    <property type="match status" value="1"/>
</dbReference>
<keyword evidence="3 6" id="KW-0012">Acyltransferase</keyword>
<dbReference type="CDD" id="cd07989">
    <property type="entry name" value="LPLAT_AGPAT-like"/>
    <property type="match status" value="1"/>
</dbReference>
<reference evidence="6 7" key="1">
    <citation type="submission" date="2019-04" db="EMBL/GenBank/DDBJ databases">
        <authorList>
            <person name="Van Vliet M D."/>
        </authorList>
    </citation>
    <scope>NUCLEOTIDE SEQUENCE [LARGE SCALE GENOMIC DNA]</scope>
    <source>
        <strain evidence="6 7">F1</strain>
    </source>
</reference>
<dbReference type="GO" id="GO:0006654">
    <property type="term" value="P:phosphatidic acid biosynthetic process"/>
    <property type="evidence" value="ECO:0007669"/>
    <property type="project" value="TreeGrafter"/>
</dbReference>
<keyword evidence="4" id="KW-0812">Transmembrane</keyword>
<dbReference type="GO" id="GO:0003841">
    <property type="term" value="F:1-acylglycerol-3-phosphate O-acyltransferase activity"/>
    <property type="evidence" value="ECO:0007669"/>
    <property type="project" value="TreeGrafter"/>
</dbReference>
<sequence length="249" mass="28084">MLLRLQTVWLNLSFYFLFLAVSALLIPVLIVIGVVFVPFGPWRRTMGRTRFLIKVYGHVMMVMGVPLLRVKGERMHGKPPQPCIYICNHRSACDAFTMAMLPGEIVQVVNVWPFKLPVLGFFAKFAGYMSIREMPPEEFMRRGEKFLEQGVSIAAFPEGTRATSRQMGSFHGALFRLALRTGAPIVPVCLSGTEKSPPKGTLVLQPTTIRVRPLKPVMQETYRDMSPFKLKNLVRGLIAEELDRMELAG</sequence>
<dbReference type="Pfam" id="PF01553">
    <property type="entry name" value="Acyltransferase"/>
    <property type="match status" value="1"/>
</dbReference>
<comment type="pathway">
    <text evidence="1">Lipid metabolism.</text>
</comment>
<keyword evidence="4" id="KW-1133">Transmembrane helix</keyword>
<keyword evidence="7" id="KW-1185">Reference proteome</keyword>
<feature type="domain" description="Phospholipid/glycerol acyltransferase" evidence="5">
    <location>
        <begin position="83"/>
        <end position="193"/>
    </location>
</feature>
<evidence type="ECO:0000256" key="2">
    <source>
        <dbReference type="ARBA" id="ARBA00022679"/>
    </source>
</evidence>
<dbReference type="EMBL" id="CAAHFG010000001">
    <property type="protein sequence ID" value="VGO12034.1"/>
    <property type="molecule type" value="Genomic_DNA"/>
</dbReference>
<dbReference type="AlphaFoldDB" id="A0A6C2TWY5"/>
<keyword evidence="4" id="KW-0472">Membrane</keyword>
<feature type="transmembrane region" description="Helical" evidence="4">
    <location>
        <begin position="12"/>
        <end position="39"/>
    </location>
</feature>
<evidence type="ECO:0000256" key="4">
    <source>
        <dbReference type="SAM" id="Phobius"/>
    </source>
</evidence>
<dbReference type="Proteomes" id="UP000366872">
    <property type="component" value="Unassembled WGS sequence"/>
</dbReference>
<organism evidence="6 7">
    <name type="scientific">Pontiella desulfatans</name>
    <dbReference type="NCBI Taxonomy" id="2750659"/>
    <lineage>
        <taxon>Bacteria</taxon>
        <taxon>Pseudomonadati</taxon>
        <taxon>Kiritimatiellota</taxon>
        <taxon>Kiritimatiellia</taxon>
        <taxon>Kiritimatiellales</taxon>
        <taxon>Pontiellaceae</taxon>
        <taxon>Pontiella</taxon>
    </lineage>
</organism>
<evidence type="ECO:0000256" key="3">
    <source>
        <dbReference type="ARBA" id="ARBA00023315"/>
    </source>
</evidence>
<dbReference type="InterPro" id="IPR002123">
    <property type="entry name" value="Plipid/glycerol_acylTrfase"/>
</dbReference>
<feature type="transmembrane region" description="Helical" evidence="4">
    <location>
        <begin position="51"/>
        <end position="70"/>
    </location>
</feature>
<evidence type="ECO:0000256" key="1">
    <source>
        <dbReference type="ARBA" id="ARBA00005189"/>
    </source>
</evidence>
<evidence type="ECO:0000259" key="5">
    <source>
        <dbReference type="SMART" id="SM00563"/>
    </source>
</evidence>
<gene>
    <name evidence="6" type="primary">plsC_2</name>
    <name evidence="6" type="ORF">PDESU_00583</name>
</gene>
<dbReference type="PANTHER" id="PTHR10434:SF66">
    <property type="entry name" value="PHOSPHOLIPID_GLYCEROL ACYLTRANSFERASE DOMAIN-CONTAINING PROTEIN"/>
    <property type="match status" value="1"/>
</dbReference>
<evidence type="ECO:0000313" key="7">
    <source>
        <dbReference type="Proteomes" id="UP000366872"/>
    </source>
</evidence>
<name>A0A6C2TWY5_PONDE</name>
<evidence type="ECO:0000313" key="6">
    <source>
        <dbReference type="EMBL" id="VGO12034.1"/>
    </source>
</evidence>
<dbReference type="SMART" id="SM00563">
    <property type="entry name" value="PlsC"/>
    <property type="match status" value="1"/>
</dbReference>
<dbReference type="SUPFAM" id="SSF69593">
    <property type="entry name" value="Glycerol-3-phosphate (1)-acyltransferase"/>
    <property type="match status" value="1"/>
</dbReference>
<keyword evidence="2 6" id="KW-0808">Transferase</keyword>
<proteinExistence type="predicted"/>
<accession>A0A6C2TWY5</accession>
<protein>
    <submittedName>
        <fullName evidence="6">1-acyl-sn-glycerol-3-phosphate acyltransferase</fullName>
    </submittedName>
</protein>